<evidence type="ECO:0000313" key="2">
    <source>
        <dbReference type="EMBL" id="ABY72743.1"/>
    </source>
</evidence>
<dbReference type="InterPro" id="IPR053164">
    <property type="entry name" value="IS1016-like_transposase"/>
</dbReference>
<dbReference type="Proteomes" id="UP000000796">
    <property type="component" value="Chromosome"/>
</dbReference>
<dbReference type="SMART" id="SM01126">
    <property type="entry name" value="DDE_Tnp_IS1595"/>
    <property type="match status" value="1"/>
</dbReference>
<name>B0BY17_RICRO</name>
<proteinExistence type="predicted"/>
<keyword evidence="3" id="KW-1185">Reference proteome</keyword>
<dbReference type="KEGG" id="rrj:RrIowa_0917"/>
<accession>B0BY17</accession>
<dbReference type="Pfam" id="PF12762">
    <property type="entry name" value="DDE_Tnp_IS1595"/>
    <property type="match status" value="1"/>
</dbReference>
<organism evidence="2 3">
    <name type="scientific">Rickettsia rickettsii (strain Iowa)</name>
    <dbReference type="NCBI Taxonomy" id="452659"/>
    <lineage>
        <taxon>Bacteria</taxon>
        <taxon>Pseudomonadati</taxon>
        <taxon>Pseudomonadota</taxon>
        <taxon>Alphaproteobacteria</taxon>
        <taxon>Rickettsiales</taxon>
        <taxon>Rickettsiaceae</taxon>
        <taxon>Rickettsieae</taxon>
        <taxon>Rickettsia</taxon>
        <taxon>spotted fever group</taxon>
    </lineage>
</organism>
<sequence>MVYSSFTSYYAKKSLSSLQLSRDINVTQTTAWFMLHRIREVTKLESFSIPLKSTVEIDETYIVGKEKNKHQNKKTKSTQGGSTKTTTVVIGMIERNGNAKVQVITKVNSKTIEKVAINNILIGSTILSDEWGAYKVLEKLYNHEYINHDLGKYIRESVSTNTIESFWALFKRGIIGLLILLEKKHIERYLNEFVFRYNHKNYNVRNMFNAILLNTGNYLFYKALVGRYETQGS</sequence>
<dbReference type="NCBIfam" id="NF033547">
    <property type="entry name" value="transpos_IS1595"/>
    <property type="match status" value="1"/>
</dbReference>
<gene>
    <name evidence="2" type="ordered locus">RrIowa_0917</name>
</gene>
<dbReference type="eggNOG" id="COG3677">
    <property type="taxonomic scope" value="Bacteria"/>
</dbReference>
<dbReference type="PANTHER" id="PTHR47163">
    <property type="entry name" value="DDE_TNP_IS1595 DOMAIN-CONTAINING PROTEIN"/>
    <property type="match status" value="1"/>
</dbReference>
<dbReference type="HOGENOM" id="CLU_044348_1_5_5"/>
<evidence type="ECO:0000259" key="1">
    <source>
        <dbReference type="SMART" id="SM01126"/>
    </source>
</evidence>
<protein>
    <recommendedName>
        <fullName evidence="1">ISXO2-like transposase domain-containing protein</fullName>
    </recommendedName>
</protein>
<dbReference type="PANTHER" id="PTHR47163:SF2">
    <property type="entry name" value="SI:DKEY-17M8.2"/>
    <property type="match status" value="1"/>
</dbReference>
<reference evidence="2 3" key="2">
    <citation type="journal article" date="2015" name="Infect. Immun.">
        <title>Comparative genome sequencing of Rickettsia rickettsii strains that differ in virulence.</title>
        <authorList>
            <person name="Clark T.R."/>
            <person name="Noriea N.F."/>
            <person name="Bublitz D.C."/>
            <person name="Ellison D.W."/>
            <person name="Martens C."/>
            <person name="Lutter E.I."/>
            <person name="Hackstadt T."/>
        </authorList>
    </citation>
    <scope>NUCLEOTIDE SEQUENCE [LARGE SCALE GENOMIC DNA]</scope>
    <source>
        <strain evidence="2 3">Iowa</strain>
    </source>
</reference>
<feature type="domain" description="ISXO2-like transposase" evidence="1">
    <location>
        <begin position="50"/>
        <end position="198"/>
    </location>
</feature>
<reference evidence="2 3" key="1">
    <citation type="journal article" date="2008" name="Infect. Immun.">
        <title>Genomic comparison of virulent Rickettsia rickettsii Sheila Smith and avirulent Rickettsia rickettsii Iowa.</title>
        <authorList>
            <person name="Ellison D.W."/>
            <person name="Clark T.R."/>
            <person name="Sturdevant D.E."/>
            <person name="Virtaneva K."/>
            <person name="Porcella S.F."/>
            <person name="Hackstadt T."/>
        </authorList>
    </citation>
    <scope>NUCLEOTIDE SEQUENCE [LARGE SCALE GENOMIC DNA]</scope>
    <source>
        <strain evidence="2 3">Iowa</strain>
    </source>
</reference>
<dbReference type="AlphaFoldDB" id="B0BY17"/>
<dbReference type="RefSeq" id="WP_012262442.1">
    <property type="nucleotide sequence ID" value="NC_010263.3"/>
</dbReference>
<dbReference type="InterPro" id="IPR024445">
    <property type="entry name" value="Tnp_ISXO2-like"/>
</dbReference>
<evidence type="ECO:0000313" key="3">
    <source>
        <dbReference type="Proteomes" id="UP000000796"/>
    </source>
</evidence>
<dbReference type="EMBL" id="CP000766">
    <property type="protein sequence ID" value="ABY72743.1"/>
    <property type="molecule type" value="Genomic_DNA"/>
</dbReference>